<sequence>MKYQLKFYSTKTSIAIILFFTLVTSGVLAQKVSVRSSNKKNTFSRSDAQVWQWRISMDNIISGETKAPPQVFLWIPDNCRQLKAVVWGQHNMTEGTVLEHPAFRKTMAELGIGEIWVTPAITQMFDFTKNAPADFEVMMNRLAEVSGYTELKTIPVIPIGHSAQASFPWNFAAWNPARTLAVISLHGDAPLTKLTGSGAPNPDWGNRNIDGVPSLFIMGEYEWWEDRILPAFSYIQSHPRSVISLFADAGHGHFDASEALVGYISLFIRKAMKFRWRANALLPVQPEDGWLMDRWHKDSLPVASAAPFKTYSGNRPSASWVFDREMADATEHYYNTARGKRQQFIGFIQDGKVLIPGKSHAVYTTSVQPLQDGITFHISGFFTDSTRTRRVTEHAATPLLINRICGPVKKINDTTFRLDFYRMGFNNAKRSNDIWLVAENKGDGMFKSTVQQLNIKIPLPQTTGNAQQIHFKPLPDQQNGIKELSLTARATSGLPVNYYVKEGPVVIKGNKLMFTGVPPGAKLPLKVTVVAWQYGIAGKYQSALPVERSFFILQ</sequence>
<dbReference type="RefSeq" id="WP_211975667.1">
    <property type="nucleotide sequence ID" value="NZ_CBFHAM010000043.1"/>
</dbReference>
<comment type="caution">
    <text evidence="1">The sequence shown here is derived from an EMBL/GenBank/DDBJ whole genome shotgun (WGS) entry which is preliminary data.</text>
</comment>
<keyword evidence="2" id="KW-1185">Reference proteome</keyword>
<organism evidence="1 2">
    <name type="scientific">Chitinophaga hostae</name>
    <dbReference type="NCBI Taxonomy" id="2831022"/>
    <lineage>
        <taxon>Bacteria</taxon>
        <taxon>Pseudomonadati</taxon>
        <taxon>Bacteroidota</taxon>
        <taxon>Chitinophagia</taxon>
        <taxon>Chitinophagales</taxon>
        <taxon>Chitinophagaceae</taxon>
        <taxon>Chitinophaga</taxon>
    </lineage>
</organism>
<evidence type="ECO:0000313" key="2">
    <source>
        <dbReference type="Proteomes" id="UP000676386"/>
    </source>
</evidence>
<name>A0ABS5J5N8_9BACT</name>
<accession>A0ABS5J5N8</accession>
<gene>
    <name evidence="1" type="ORF">KE626_24590</name>
</gene>
<dbReference type="SUPFAM" id="SSF53474">
    <property type="entry name" value="alpha/beta-Hydrolases"/>
    <property type="match status" value="1"/>
</dbReference>
<evidence type="ECO:0000313" key="1">
    <source>
        <dbReference type="EMBL" id="MBS0030528.1"/>
    </source>
</evidence>
<protein>
    <recommendedName>
        <fullName evidence="3">Alpha/beta hydrolase family protein</fullName>
    </recommendedName>
</protein>
<reference evidence="1 2" key="1">
    <citation type="submission" date="2021-04" db="EMBL/GenBank/DDBJ databases">
        <title>Chitinophaga sp. nov., isolated from the rhizosphere soil.</title>
        <authorList>
            <person name="He S."/>
        </authorList>
    </citation>
    <scope>NUCLEOTIDE SEQUENCE [LARGE SCALE GENOMIC DNA]</scope>
    <source>
        <strain evidence="1 2">2R12</strain>
    </source>
</reference>
<dbReference type="InterPro" id="IPR029058">
    <property type="entry name" value="AB_hydrolase_fold"/>
</dbReference>
<dbReference type="EMBL" id="JAGTXB010000015">
    <property type="protein sequence ID" value="MBS0030528.1"/>
    <property type="molecule type" value="Genomic_DNA"/>
</dbReference>
<evidence type="ECO:0008006" key="3">
    <source>
        <dbReference type="Google" id="ProtNLM"/>
    </source>
</evidence>
<proteinExistence type="predicted"/>
<dbReference type="Proteomes" id="UP000676386">
    <property type="component" value="Unassembled WGS sequence"/>
</dbReference>